<evidence type="ECO:0000313" key="3">
    <source>
        <dbReference type="Proteomes" id="UP000646365"/>
    </source>
</evidence>
<feature type="signal peptide" evidence="1">
    <location>
        <begin position="1"/>
        <end position="31"/>
    </location>
</feature>
<proteinExistence type="predicted"/>
<reference evidence="2" key="1">
    <citation type="journal article" date="2014" name="Int. J. Syst. Evol. Microbiol.">
        <title>Complete genome sequence of Corynebacterium casei LMG S-19264T (=DSM 44701T), isolated from a smear-ripened cheese.</title>
        <authorList>
            <consortium name="US DOE Joint Genome Institute (JGI-PGF)"/>
            <person name="Walter F."/>
            <person name="Albersmeier A."/>
            <person name="Kalinowski J."/>
            <person name="Ruckert C."/>
        </authorList>
    </citation>
    <scope>NUCLEOTIDE SEQUENCE</scope>
    <source>
        <strain evidence="2">CGMCC 1.15725</strain>
    </source>
</reference>
<dbReference type="Gene3D" id="3.30.310.70">
    <property type="entry name" value="TT1751-like domain"/>
    <property type="match status" value="1"/>
</dbReference>
<dbReference type="InterPro" id="IPR035923">
    <property type="entry name" value="TT1751-like_sf"/>
</dbReference>
<protein>
    <recommendedName>
        <fullName evidence="4">DUF302 domain-containing protein</fullName>
    </recommendedName>
</protein>
<evidence type="ECO:0008006" key="4">
    <source>
        <dbReference type="Google" id="ProtNLM"/>
    </source>
</evidence>
<dbReference type="SUPFAM" id="SSF103247">
    <property type="entry name" value="TT1751-like"/>
    <property type="match status" value="1"/>
</dbReference>
<organism evidence="2 3">
    <name type="scientific">Aliidongia dinghuensis</name>
    <dbReference type="NCBI Taxonomy" id="1867774"/>
    <lineage>
        <taxon>Bacteria</taxon>
        <taxon>Pseudomonadati</taxon>
        <taxon>Pseudomonadota</taxon>
        <taxon>Alphaproteobacteria</taxon>
        <taxon>Rhodospirillales</taxon>
        <taxon>Dongiaceae</taxon>
        <taxon>Aliidongia</taxon>
    </lineage>
</organism>
<keyword evidence="1" id="KW-0732">Signal</keyword>
<keyword evidence="3" id="KW-1185">Reference proteome</keyword>
<evidence type="ECO:0000256" key="1">
    <source>
        <dbReference type="SAM" id="SignalP"/>
    </source>
</evidence>
<accession>A0A8J2YRG0</accession>
<name>A0A8J2YRG0_9PROT</name>
<dbReference type="EMBL" id="BMJQ01000003">
    <property type="protein sequence ID" value="GGF09395.1"/>
    <property type="molecule type" value="Genomic_DNA"/>
</dbReference>
<reference evidence="2" key="2">
    <citation type="submission" date="2020-09" db="EMBL/GenBank/DDBJ databases">
        <authorList>
            <person name="Sun Q."/>
            <person name="Zhou Y."/>
        </authorList>
    </citation>
    <scope>NUCLEOTIDE SEQUENCE</scope>
    <source>
        <strain evidence="2">CGMCC 1.15725</strain>
    </source>
</reference>
<evidence type="ECO:0000313" key="2">
    <source>
        <dbReference type="EMBL" id="GGF09395.1"/>
    </source>
</evidence>
<sequence>MGQKAFGWGWRLALVPLLIVLPLAMAAPALADESEPESVGPYPGTISLQTGYPQADTVRRLEKSVRANGLTLVATVNSGGRGQTGASVILVSSGDYWGRILRVDQLAGMEMPIRLYVVDNGNRTSAVVYRTPSSIFALYDMPELDRLAGELDQVFAKVIDDAVGE</sequence>
<dbReference type="InterPro" id="IPR005180">
    <property type="entry name" value="DUF302"/>
</dbReference>
<feature type="chain" id="PRO_5035184178" description="DUF302 domain-containing protein" evidence="1">
    <location>
        <begin position="32"/>
        <end position="165"/>
    </location>
</feature>
<comment type="caution">
    <text evidence="2">The sequence shown here is derived from an EMBL/GenBank/DDBJ whole genome shotgun (WGS) entry which is preliminary data.</text>
</comment>
<dbReference type="AlphaFoldDB" id="A0A8J2YRG0"/>
<dbReference type="Proteomes" id="UP000646365">
    <property type="component" value="Unassembled WGS sequence"/>
</dbReference>
<gene>
    <name evidence="2" type="ORF">GCM10011611_13590</name>
</gene>
<dbReference type="CDD" id="cd14797">
    <property type="entry name" value="DUF302"/>
    <property type="match status" value="1"/>
</dbReference>
<dbReference type="RefSeq" id="WP_189043902.1">
    <property type="nucleotide sequence ID" value="NZ_BMJQ01000003.1"/>
</dbReference>